<dbReference type="InterPro" id="IPR020615">
    <property type="entry name" value="Thiolase_acyl_enz_int_AS"/>
</dbReference>
<evidence type="ECO:0000256" key="1">
    <source>
        <dbReference type="ARBA" id="ARBA00022679"/>
    </source>
</evidence>
<reference evidence="4 5" key="1">
    <citation type="submission" date="2020-08" db="EMBL/GenBank/DDBJ databases">
        <authorList>
            <person name="Hejnol A."/>
        </authorList>
    </citation>
    <scope>NUCLEOTIDE SEQUENCE [LARGE SCALE GENOMIC DNA]</scope>
</reference>
<dbReference type="PANTHER" id="PTHR42870">
    <property type="entry name" value="ACETYL-COA C-ACETYLTRANSFERASE"/>
    <property type="match status" value="1"/>
</dbReference>
<evidence type="ECO:0000313" key="5">
    <source>
        <dbReference type="Proteomes" id="UP000549394"/>
    </source>
</evidence>
<evidence type="ECO:0000313" key="4">
    <source>
        <dbReference type="EMBL" id="CAD5113510.1"/>
    </source>
</evidence>
<organism evidence="4 5">
    <name type="scientific">Dimorphilus gyrociliatus</name>
    <dbReference type="NCBI Taxonomy" id="2664684"/>
    <lineage>
        <taxon>Eukaryota</taxon>
        <taxon>Metazoa</taxon>
        <taxon>Spiralia</taxon>
        <taxon>Lophotrochozoa</taxon>
        <taxon>Annelida</taxon>
        <taxon>Polychaeta</taxon>
        <taxon>Polychaeta incertae sedis</taxon>
        <taxon>Dinophilidae</taxon>
        <taxon>Dimorphilus</taxon>
    </lineage>
</organism>
<proteinExistence type="predicted"/>
<sequence length="421" mass="46348">MDHRSKRRVLITGVGMTQFEKPKTKEWNYYDMGREAAHQALQDAGVPYDKVEAAVVSYCYGEPTCGQRALYELGLTGIPIFNVNNNCSSASSALMLAGELIKGGKDCVLAVGFEQMEAGLSSRYKEKVAPTKIHFDKMYDLGADSDLLPGLNEMTSEVIKIFAYSAREYIKKYNSVTKRDLSEISLKNRKHGSQNDRATKRSSPIPSIDDILKRTLCEPITLHMAAPTADGGAAALVCSEEFVRKNNLQMQSVEIAAQHMLTDLQSTFDKTFMDLCGYKLAKEAAQRCYNDSNISPSDVDVVELHDCFSCNELFMYEALGFAKEGHGMDLFRMGSWIKNKSGGEIYKMNNIVVNPSGGLESKGHPIGATGLGQCAELCWQLRGDAGKRQVDGARVGLQHNYGIGSACVVTLYKQYGLNSNL</sequence>
<gene>
    <name evidence="4" type="ORF">DGYR_LOCUS2486</name>
</gene>
<dbReference type="EMBL" id="CAJFCJ010000004">
    <property type="protein sequence ID" value="CAD5113510.1"/>
    <property type="molecule type" value="Genomic_DNA"/>
</dbReference>
<dbReference type="OrthoDB" id="542135at2759"/>
<keyword evidence="5" id="KW-1185">Reference proteome</keyword>
<feature type="domain" description="Thiolase N-terminal" evidence="2">
    <location>
        <begin position="9"/>
        <end position="200"/>
    </location>
</feature>
<dbReference type="GO" id="GO:0016747">
    <property type="term" value="F:acyltransferase activity, transferring groups other than amino-acyl groups"/>
    <property type="evidence" value="ECO:0007669"/>
    <property type="project" value="InterPro"/>
</dbReference>
<dbReference type="CDD" id="cd00829">
    <property type="entry name" value="SCP-x_thiolase"/>
    <property type="match status" value="1"/>
</dbReference>
<dbReference type="Pfam" id="PF00108">
    <property type="entry name" value="Thiolase_N"/>
    <property type="match status" value="1"/>
</dbReference>
<dbReference type="SUPFAM" id="SSF53901">
    <property type="entry name" value="Thiolase-like"/>
    <property type="match status" value="1"/>
</dbReference>
<name>A0A7I8VCX5_9ANNE</name>
<dbReference type="PIRSF" id="PIRSF000429">
    <property type="entry name" value="Ac-CoA_Ac_transf"/>
    <property type="match status" value="1"/>
</dbReference>
<evidence type="ECO:0000259" key="3">
    <source>
        <dbReference type="Pfam" id="PF22691"/>
    </source>
</evidence>
<dbReference type="PANTHER" id="PTHR42870:SF1">
    <property type="entry name" value="NON-SPECIFIC LIPID-TRANSFER PROTEIN-LIKE 2"/>
    <property type="match status" value="1"/>
</dbReference>
<dbReference type="AlphaFoldDB" id="A0A7I8VCX5"/>
<dbReference type="InterPro" id="IPR016039">
    <property type="entry name" value="Thiolase-like"/>
</dbReference>
<dbReference type="InterPro" id="IPR002155">
    <property type="entry name" value="Thiolase"/>
</dbReference>
<keyword evidence="1" id="KW-0808">Transferase</keyword>
<dbReference type="Gene3D" id="3.40.47.10">
    <property type="match status" value="1"/>
</dbReference>
<evidence type="ECO:0000259" key="2">
    <source>
        <dbReference type="Pfam" id="PF00108"/>
    </source>
</evidence>
<dbReference type="NCBIfam" id="NF006102">
    <property type="entry name" value="PRK08256.1"/>
    <property type="match status" value="1"/>
</dbReference>
<feature type="domain" description="Thiolase C-terminal" evidence="3">
    <location>
        <begin position="274"/>
        <end position="403"/>
    </location>
</feature>
<dbReference type="PROSITE" id="PS00098">
    <property type="entry name" value="THIOLASE_1"/>
    <property type="match status" value="1"/>
</dbReference>
<comment type="caution">
    <text evidence="4">The sequence shown here is derived from an EMBL/GenBank/DDBJ whole genome shotgun (WGS) entry which is preliminary data.</text>
</comment>
<dbReference type="InterPro" id="IPR055140">
    <property type="entry name" value="Thiolase_C_2"/>
</dbReference>
<dbReference type="Proteomes" id="UP000549394">
    <property type="component" value="Unassembled WGS sequence"/>
</dbReference>
<protein>
    <submittedName>
        <fullName evidence="4">DgyrCDS2670</fullName>
    </submittedName>
</protein>
<dbReference type="Pfam" id="PF22691">
    <property type="entry name" value="Thiolase_C_1"/>
    <property type="match status" value="1"/>
</dbReference>
<accession>A0A7I8VCX5</accession>
<dbReference type="InterPro" id="IPR020616">
    <property type="entry name" value="Thiolase_N"/>
</dbReference>